<reference evidence="1 2" key="1">
    <citation type="submission" date="2024-08" db="EMBL/GenBank/DDBJ databases">
        <title>Clostridium lapicellarii sp. nov., and Clostridium renhuaiense sp. nov., two species isolated from the mud in a fermentation cellar used for producing sauce-flavour Chinese liquors.</title>
        <authorList>
            <person name="Yang F."/>
            <person name="Wang H."/>
            <person name="Chen L.Q."/>
            <person name="Zhou N."/>
            <person name="Lu J.J."/>
            <person name="Pu X.X."/>
            <person name="Wan B."/>
            <person name="Wang L."/>
            <person name="Liu S.J."/>
        </authorList>
    </citation>
    <scope>NUCLEOTIDE SEQUENCE [LARGE SCALE GENOMIC DNA]</scope>
    <source>
        <strain evidence="1 2">MT-5</strain>
    </source>
</reference>
<evidence type="ECO:0000313" key="2">
    <source>
        <dbReference type="Proteomes" id="UP001564657"/>
    </source>
</evidence>
<accession>A0ABV4BJA4</accession>
<sequence length="99" mass="11180">MCSISRLSEKCRKCPNVKNCNDKRREACAFMKLPKKLLNNCTSPLTNSLMEPAAKPYTPITIKMGEYGDIHTSLEQIHENIMKSFMLNPISMNSGLNKS</sequence>
<evidence type="ECO:0000313" key="1">
    <source>
        <dbReference type="EMBL" id="MEY7998615.1"/>
    </source>
</evidence>
<comment type="caution">
    <text evidence="1">The sequence shown here is derived from an EMBL/GenBank/DDBJ whole genome shotgun (WGS) entry which is preliminary data.</text>
</comment>
<name>A0ABV4BJA4_9CLOT</name>
<dbReference type="RefSeq" id="WP_369702513.1">
    <property type="nucleotide sequence ID" value="NZ_JBGEWD010000001.1"/>
</dbReference>
<evidence type="ECO:0008006" key="3">
    <source>
        <dbReference type="Google" id="ProtNLM"/>
    </source>
</evidence>
<dbReference type="EMBL" id="JBGEWD010000001">
    <property type="protein sequence ID" value="MEY7998615.1"/>
    <property type="molecule type" value="Genomic_DNA"/>
</dbReference>
<keyword evidence="2" id="KW-1185">Reference proteome</keyword>
<organism evidence="1 2">
    <name type="scientific">Clostridium moutaii</name>
    <dbReference type="NCBI Taxonomy" id="3240932"/>
    <lineage>
        <taxon>Bacteria</taxon>
        <taxon>Bacillati</taxon>
        <taxon>Bacillota</taxon>
        <taxon>Clostridia</taxon>
        <taxon>Eubacteriales</taxon>
        <taxon>Clostridiaceae</taxon>
        <taxon>Clostridium</taxon>
    </lineage>
</organism>
<dbReference type="Proteomes" id="UP001564657">
    <property type="component" value="Unassembled WGS sequence"/>
</dbReference>
<protein>
    <recommendedName>
        <fullName evidence="3">Zn(2)-C6 fungal-type domain-containing protein</fullName>
    </recommendedName>
</protein>
<gene>
    <name evidence="1" type="ORF">AB8U03_00115</name>
</gene>
<proteinExistence type="predicted"/>